<dbReference type="AlphaFoldDB" id="A0AA38REX5"/>
<keyword evidence="2" id="KW-1185">Reference proteome</keyword>
<evidence type="ECO:0000313" key="2">
    <source>
        <dbReference type="Proteomes" id="UP001174694"/>
    </source>
</evidence>
<organism evidence="1 2">
    <name type="scientific">Pleurostoma richardsiae</name>
    <dbReference type="NCBI Taxonomy" id="41990"/>
    <lineage>
        <taxon>Eukaryota</taxon>
        <taxon>Fungi</taxon>
        <taxon>Dikarya</taxon>
        <taxon>Ascomycota</taxon>
        <taxon>Pezizomycotina</taxon>
        <taxon>Sordariomycetes</taxon>
        <taxon>Sordariomycetidae</taxon>
        <taxon>Calosphaeriales</taxon>
        <taxon>Pleurostomataceae</taxon>
        <taxon>Pleurostoma</taxon>
    </lineage>
</organism>
<accession>A0AA38REX5</accession>
<dbReference type="EMBL" id="JANBVO010000012">
    <property type="protein sequence ID" value="KAJ9148556.1"/>
    <property type="molecule type" value="Genomic_DNA"/>
</dbReference>
<dbReference type="Proteomes" id="UP001174694">
    <property type="component" value="Unassembled WGS sequence"/>
</dbReference>
<proteinExistence type="predicted"/>
<sequence length="255" mass="28600">MVPTEGGGRRPRKILPKEAVVEEAPSHDRAPCFTAYSVDPEETSRPLFALRVYDTTPEAGGADRTRQLALKVHSGTEIERCDVAPAVDRDRVEVVGLPMAADTPDEQRIERCQAHHMAEVRARITARRVDFYLPATFDVEGWWRGLVIIDRLEGGWEAVALGRPRPEKGFTSEGGMIPPSERRTDPHGGLLYVRWELTELARRENEHDPLPEVAVSQYPIYKLANCLADLRDHMGAFRQFVQEGGLERELQAGSP</sequence>
<gene>
    <name evidence="1" type="ORF">NKR23_g4904</name>
</gene>
<comment type="caution">
    <text evidence="1">The sequence shown here is derived from an EMBL/GenBank/DDBJ whole genome shotgun (WGS) entry which is preliminary data.</text>
</comment>
<evidence type="ECO:0000313" key="1">
    <source>
        <dbReference type="EMBL" id="KAJ9148556.1"/>
    </source>
</evidence>
<protein>
    <submittedName>
        <fullName evidence="1">Uncharacterized protein</fullName>
    </submittedName>
</protein>
<name>A0AA38REX5_9PEZI</name>
<reference evidence="1" key="1">
    <citation type="submission" date="2022-07" db="EMBL/GenBank/DDBJ databases">
        <title>Fungi with potential for degradation of polypropylene.</title>
        <authorList>
            <person name="Gostincar C."/>
        </authorList>
    </citation>
    <scope>NUCLEOTIDE SEQUENCE</scope>
    <source>
        <strain evidence="1">EXF-13308</strain>
    </source>
</reference>